<reference evidence="2 3" key="1">
    <citation type="submission" date="2017-01" db="EMBL/GenBank/DDBJ databases">
        <title>Genome Analysis of Deinococcus marmoris KOPRI26562.</title>
        <authorList>
            <person name="Kim J.H."/>
            <person name="Oh H.-M."/>
        </authorList>
    </citation>
    <scope>NUCLEOTIDE SEQUENCE [LARGE SCALE GENOMIC DNA]</scope>
    <source>
        <strain evidence="2 3">KOPRI26562</strain>
    </source>
</reference>
<dbReference type="Proteomes" id="UP000186607">
    <property type="component" value="Unassembled WGS sequence"/>
</dbReference>
<keyword evidence="3" id="KW-1185">Reference proteome</keyword>
<gene>
    <name evidence="2" type="ORF">BOO71_0014476</name>
</gene>
<name>A0A1U7NRL1_9DEIO</name>
<dbReference type="InterPro" id="IPR046450">
    <property type="entry name" value="PA_dom_sf"/>
</dbReference>
<dbReference type="STRING" id="249408.BOO71_0014476"/>
<dbReference type="InterPro" id="IPR007484">
    <property type="entry name" value="Peptidase_M28"/>
</dbReference>
<dbReference type="GO" id="GO:0004180">
    <property type="term" value="F:carboxypeptidase activity"/>
    <property type="evidence" value="ECO:0007669"/>
    <property type="project" value="TreeGrafter"/>
</dbReference>
<organism evidence="2 3">
    <name type="scientific">Deinococcus marmoris</name>
    <dbReference type="NCBI Taxonomy" id="249408"/>
    <lineage>
        <taxon>Bacteria</taxon>
        <taxon>Thermotogati</taxon>
        <taxon>Deinococcota</taxon>
        <taxon>Deinococci</taxon>
        <taxon>Deinococcales</taxon>
        <taxon>Deinococcaceae</taxon>
        <taxon>Deinococcus</taxon>
    </lineage>
</organism>
<dbReference type="SUPFAM" id="SSF52025">
    <property type="entry name" value="PA domain"/>
    <property type="match status" value="1"/>
</dbReference>
<sequence>MISSAEQAILDAVNLDTPWELIERFTTLKREDPEDVKQAASLIAERLERHGVPVDIHCPELFLSIPRQASVTIDGVALFAKAMAMSAVFPDGITAPLVYQPSGYALDADELFSRQAPADEIDVRGKIVVSEGFGMPGKVSDLERRGALGIIAINPGKRAHWGVCTTIWGSPDLYDLPRKPGVAVVNVNAEDGQRLIEWARGGGEATLKTDLNEGWFESPVPVVTIPGTEEPEKFVLLHGHYDSWDYGIGDNAVGDATLLEIARVLWANKDKLRRSVKIAWWPGHSTGRYAGSTWYSDAFGLELDENCIAQINCDSPGCRWATEYQDVSLMPETERFAAELIRDVTGKELRAERPHQAGDYSFNNIGLSGYFMLLSTMPDELRAEKDYYAVGGCGGNIAWHTEDDLLEIADRDILLKDIRIYLLAAMRTANSTVIPFDFTLTLDDFRVTVERYQAAAGDHFSFEPLRAEIARLRSAVGQLGAQAASLKDQPLTSPGARAVNDAQICLARQLVRVNFTREAAFFHDPAESIPPLPDLAVAEDLPHASPERIGFYRTHLMRGQNRVMAALREAHTAVERALTVPVPS</sequence>
<dbReference type="Pfam" id="PF04389">
    <property type="entry name" value="Peptidase_M28"/>
    <property type="match status" value="1"/>
</dbReference>
<dbReference type="PANTHER" id="PTHR10404:SF46">
    <property type="entry name" value="VACUOLAR PROTEIN SORTING-ASSOCIATED PROTEIN 70"/>
    <property type="match status" value="1"/>
</dbReference>
<dbReference type="PANTHER" id="PTHR10404">
    <property type="entry name" value="N-ACETYLATED-ALPHA-LINKED ACIDIC DIPEPTIDASE"/>
    <property type="match status" value="1"/>
</dbReference>
<dbReference type="Gene3D" id="3.50.30.30">
    <property type="match status" value="1"/>
</dbReference>
<evidence type="ECO:0000313" key="2">
    <source>
        <dbReference type="EMBL" id="OLV15546.1"/>
    </source>
</evidence>
<proteinExistence type="predicted"/>
<accession>A0A1U7NRL1</accession>
<dbReference type="RefSeq" id="WP_075836919.1">
    <property type="nucleotide sequence ID" value="NZ_MSTI01000175.1"/>
</dbReference>
<protein>
    <recommendedName>
        <fullName evidence="1">Peptidase M28 domain-containing protein</fullName>
    </recommendedName>
</protein>
<dbReference type="Gene3D" id="3.40.630.10">
    <property type="entry name" value="Zn peptidases"/>
    <property type="match status" value="1"/>
</dbReference>
<dbReference type="EMBL" id="MSTI01000175">
    <property type="protein sequence ID" value="OLV15546.1"/>
    <property type="molecule type" value="Genomic_DNA"/>
</dbReference>
<feature type="domain" description="Peptidase M28" evidence="1">
    <location>
        <begin position="222"/>
        <end position="408"/>
    </location>
</feature>
<comment type="caution">
    <text evidence="2">The sequence shown here is derived from an EMBL/GenBank/DDBJ whole genome shotgun (WGS) entry which is preliminary data.</text>
</comment>
<dbReference type="AlphaFoldDB" id="A0A1U7NRL1"/>
<dbReference type="eggNOG" id="COG2234">
    <property type="taxonomic scope" value="Bacteria"/>
</dbReference>
<dbReference type="InterPro" id="IPR039373">
    <property type="entry name" value="Peptidase_M28B"/>
</dbReference>
<evidence type="ECO:0000259" key="1">
    <source>
        <dbReference type="Pfam" id="PF04389"/>
    </source>
</evidence>
<dbReference type="SUPFAM" id="SSF53187">
    <property type="entry name" value="Zn-dependent exopeptidases"/>
    <property type="match status" value="1"/>
</dbReference>
<dbReference type="OrthoDB" id="9769665at2"/>
<evidence type="ECO:0000313" key="3">
    <source>
        <dbReference type="Proteomes" id="UP000186607"/>
    </source>
</evidence>